<dbReference type="AlphaFoldDB" id="A0A3N1MEV9"/>
<evidence type="ECO:0000256" key="1">
    <source>
        <dbReference type="SAM" id="MobiDB-lite"/>
    </source>
</evidence>
<keyword evidence="2" id="KW-1133">Transmembrane helix</keyword>
<gene>
    <name evidence="3" type="ORF">EDC65_1500</name>
</gene>
<dbReference type="EMBL" id="RJKX01000013">
    <property type="protein sequence ID" value="ROP99715.1"/>
    <property type="molecule type" value="Genomic_DNA"/>
</dbReference>
<protein>
    <submittedName>
        <fullName evidence="3">Uncharacterized protein</fullName>
    </submittedName>
</protein>
<evidence type="ECO:0000313" key="3">
    <source>
        <dbReference type="EMBL" id="ROP99715.1"/>
    </source>
</evidence>
<name>A0A3N1MEV9_9PROT</name>
<sequence>MFGMSLSKLLALIGILIAVWTLFRWVQRVTDTRRQDGKADRVGNARRSERNATARREPDPVPVEDLVACATCGAYVAARGARGCGRQNCPYPG</sequence>
<comment type="caution">
    <text evidence="3">The sequence shown here is derived from an EMBL/GenBank/DDBJ whole genome shotgun (WGS) entry which is preliminary data.</text>
</comment>
<keyword evidence="2" id="KW-0812">Transmembrane</keyword>
<dbReference type="Proteomes" id="UP000278222">
    <property type="component" value="Unassembled WGS sequence"/>
</dbReference>
<feature type="region of interest" description="Disordered" evidence="1">
    <location>
        <begin position="31"/>
        <end position="59"/>
    </location>
</feature>
<accession>A0A3N1MEV9</accession>
<reference evidence="3 4" key="1">
    <citation type="submission" date="2018-11" db="EMBL/GenBank/DDBJ databases">
        <title>Genomic Encyclopedia of Type Strains, Phase IV (KMG-IV): sequencing the most valuable type-strain genomes for metagenomic binning, comparative biology and taxonomic classification.</title>
        <authorList>
            <person name="Goeker M."/>
        </authorList>
    </citation>
    <scope>NUCLEOTIDE SEQUENCE [LARGE SCALE GENOMIC DNA]</scope>
    <source>
        <strain evidence="3 4">DSM 5900</strain>
    </source>
</reference>
<feature type="transmembrane region" description="Helical" evidence="2">
    <location>
        <begin position="6"/>
        <end position="26"/>
    </location>
</feature>
<keyword evidence="4" id="KW-1185">Reference proteome</keyword>
<evidence type="ECO:0000313" key="4">
    <source>
        <dbReference type="Proteomes" id="UP000278222"/>
    </source>
</evidence>
<evidence type="ECO:0000256" key="2">
    <source>
        <dbReference type="SAM" id="Phobius"/>
    </source>
</evidence>
<proteinExistence type="predicted"/>
<organism evidence="3 4">
    <name type="scientific">Stella humosa</name>
    <dbReference type="NCBI Taxonomy" id="94"/>
    <lineage>
        <taxon>Bacteria</taxon>
        <taxon>Pseudomonadati</taxon>
        <taxon>Pseudomonadota</taxon>
        <taxon>Alphaproteobacteria</taxon>
        <taxon>Rhodospirillales</taxon>
        <taxon>Stellaceae</taxon>
        <taxon>Stella</taxon>
    </lineage>
</organism>
<keyword evidence="2" id="KW-0472">Membrane</keyword>